<organism evidence="2 3">
    <name type="scientific">Linum trigynum</name>
    <dbReference type="NCBI Taxonomy" id="586398"/>
    <lineage>
        <taxon>Eukaryota</taxon>
        <taxon>Viridiplantae</taxon>
        <taxon>Streptophyta</taxon>
        <taxon>Embryophyta</taxon>
        <taxon>Tracheophyta</taxon>
        <taxon>Spermatophyta</taxon>
        <taxon>Magnoliopsida</taxon>
        <taxon>eudicotyledons</taxon>
        <taxon>Gunneridae</taxon>
        <taxon>Pentapetalae</taxon>
        <taxon>rosids</taxon>
        <taxon>fabids</taxon>
        <taxon>Malpighiales</taxon>
        <taxon>Linaceae</taxon>
        <taxon>Linum</taxon>
    </lineage>
</organism>
<keyword evidence="3" id="KW-1185">Reference proteome</keyword>
<dbReference type="InterPro" id="IPR001810">
    <property type="entry name" value="F-box_dom"/>
</dbReference>
<accession>A0AAV2C7Q6</accession>
<dbReference type="InterPro" id="IPR053197">
    <property type="entry name" value="F-box_SCFL_complex_component"/>
</dbReference>
<dbReference type="CDD" id="cd22160">
    <property type="entry name" value="F-box_AtFBL13-like"/>
    <property type="match status" value="1"/>
</dbReference>
<dbReference type="PANTHER" id="PTHR34223">
    <property type="entry name" value="OS11G0201299 PROTEIN"/>
    <property type="match status" value="1"/>
</dbReference>
<dbReference type="SUPFAM" id="SSF52047">
    <property type="entry name" value="RNI-like"/>
    <property type="match status" value="1"/>
</dbReference>
<name>A0AAV2C7Q6_9ROSI</name>
<evidence type="ECO:0000313" key="3">
    <source>
        <dbReference type="Proteomes" id="UP001497516"/>
    </source>
</evidence>
<dbReference type="EMBL" id="OZ034813">
    <property type="protein sequence ID" value="CAL1352211.1"/>
    <property type="molecule type" value="Genomic_DNA"/>
</dbReference>
<feature type="domain" description="F-box" evidence="1">
    <location>
        <begin position="4"/>
        <end position="45"/>
    </location>
</feature>
<dbReference type="InterPro" id="IPR032675">
    <property type="entry name" value="LRR_dom_sf"/>
</dbReference>
<dbReference type="Gene3D" id="3.80.10.10">
    <property type="entry name" value="Ribonuclease Inhibitor"/>
    <property type="match status" value="1"/>
</dbReference>
<dbReference type="AlphaFoldDB" id="A0AAV2C7Q6"/>
<reference evidence="2 3" key="1">
    <citation type="submission" date="2024-04" db="EMBL/GenBank/DDBJ databases">
        <authorList>
            <person name="Fracassetti M."/>
        </authorList>
    </citation>
    <scope>NUCLEOTIDE SEQUENCE [LARGE SCALE GENOMIC DNA]</scope>
</reference>
<dbReference type="InterPro" id="IPR036047">
    <property type="entry name" value="F-box-like_dom_sf"/>
</dbReference>
<proteinExistence type="predicted"/>
<dbReference type="SUPFAM" id="SSF81383">
    <property type="entry name" value="F-box domain"/>
    <property type="match status" value="1"/>
</dbReference>
<dbReference type="Pfam" id="PF00646">
    <property type="entry name" value="F-box"/>
    <property type="match status" value="1"/>
</dbReference>
<dbReference type="Proteomes" id="UP001497516">
    <property type="component" value="Chromosome 1"/>
</dbReference>
<evidence type="ECO:0000259" key="1">
    <source>
        <dbReference type="Pfam" id="PF00646"/>
    </source>
</evidence>
<protein>
    <recommendedName>
        <fullName evidence="1">F-box domain-containing protein</fullName>
    </recommendedName>
</protein>
<evidence type="ECO:0000313" key="2">
    <source>
        <dbReference type="EMBL" id="CAL1352211.1"/>
    </source>
</evidence>
<dbReference type="InterPro" id="IPR053781">
    <property type="entry name" value="F-box_AtFBL13-like"/>
</dbReference>
<dbReference type="PANTHER" id="PTHR34223:SF51">
    <property type="entry name" value="OS06G0556300 PROTEIN"/>
    <property type="match status" value="1"/>
</dbReference>
<gene>
    <name evidence="2" type="ORF">LTRI10_LOCUS199</name>
</gene>
<sequence length="392" mass="44705">MDRLSELSDDILRHVLSFLVDIESAARTSILSGRWRPLWKDVPVLHLYSSTSPFTGNFEHKLVPLRSHRGNCVDISFISSGKEEEYAIIVGRKKPDLVHASFGKGVVDVFDKVLERCASLRALSFRKWFLCDDLGRMASSIARHHHSESLEALEFVGCFLLRGDLEAACEPSFPMVTTLELRGCDISYFHHDDPFAILPRLSCLKLVGCNRIYLSDSIKISGLELRSLEIRCTDVCITQLAAPKLESLCYSGEMEHLGAFQEANLPSLCRASVSMEYRKSTELDGQGFKSLLHGLRYAKSLDLCIKQTFTSFFHHLPRTKSLLLYLKTEYRKSQEYSDLFKMKSFIDDEISRFTRLKTFNIRYPEEFIISLPTNENDVTEDPEACDEVDTDN</sequence>